<dbReference type="InterPro" id="IPR005039">
    <property type="entry name" value="Ant_C"/>
</dbReference>
<name>A0AAU8VBX9_9FLAO</name>
<dbReference type="GO" id="GO:0003677">
    <property type="term" value="F:DNA binding"/>
    <property type="evidence" value="ECO:0007669"/>
    <property type="project" value="InterPro"/>
</dbReference>
<sequence length="242" mass="28066">MELIKITEQNGQGAVSARELHLFLEIETRFNDWIKRMFEYGFSENADYQVLLKNEYNPNGGRPETDYALSIDCAKEISMIQRSEKGKQARQYFIECEKKLKTQAPRSFSAALKLAYESQLKIEEQQKQLEYQKPLVIFAEALQISEHSILIGELSKILKQNNIDTGQNRMFEWLRGNGYLMKYGEMRNQPTQKAMDLGLFEVKTRTINNPDGSVRVTKTTKVTPKGQQYFVNKFLSIQRKSA</sequence>
<organism evidence="3 4">
    <name type="scientific">Elizabethkingia anophelis</name>
    <dbReference type="NCBI Taxonomy" id="1117645"/>
    <lineage>
        <taxon>Bacteria</taxon>
        <taxon>Pseudomonadati</taxon>
        <taxon>Bacteroidota</taxon>
        <taxon>Flavobacteriia</taxon>
        <taxon>Flavobacteriales</taxon>
        <taxon>Weeksellaceae</taxon>
        <taxon>Elizabethkingia</taxon>
    </lineage>
</organism>
<reference evidence="3 4" key="1">
    <citation type="submission" date="2016-07" db="EMBL/GenBank/DDBJ databases">
        <title>Revisiting the taxonomy of the Elizabethkingia Genus using Whole-Genome Sequencing, Optical Mapping, and MALDI-TOF, along with proposal of three novel Elizabethkingia species: Elizabethkingia bruuniana sp. nov., Elizabethkingia ursingii sp. nov., and Elizabethkingia occulta sp. nov.</title>
        <authorList>
            <person name="Nicholson A.C."/>
        </authorList>
    </citation>
    <scope>NUCLEOTIDE SEQUENCE [LARGE SCALE GENOMIC DNA]</scope>
    <source>
        <strain evidence="3 4">F3201</strain>
    </source>
</reference>
<dbReference type="Pfam" id="PF03374">
    <property type="entry name" value="ANT"/>
    <property type="match status" value="1"/>
</dbReference>
<dbReference type="InterPro" id="IPR013557">
    <property type="entry name" value="AntA/B_antirep"/>
</dbReference>
<dbReference type="AlphaFoldDB" id="A0AAU8VBX9"/>
<evidence type="ECO:0000313" key="4">
    <source>
        <dbReference type="Proteomes" id="UP000190848"/>
    </source>
</evidence>
<accession>A0AAU8VBX9</accession>
<dbReference type="Proteomes" id="UP000190848">
    <property type="component" value="Chromosome"/>
</dbReference>
<dbReference type="EMBL" id="CP016374">
    <property type="protein sequence ID" value="AQX00420.1"/>
    <property type="molecule type" value="Genomic_DNA"/>
</dbReference>
<proteinExistence type="predicted"/>
<evidence type="ECO:0000259" key="2">
    <source>
        <dbReference type="Pfam" id="PF08346"/>
    </source>
</evidence>
<gene>
    <name evidence="3" type="ORF">BBD32_02545</name>
</gene>
<evidence type="ECO:0000259" key="1">
    <source>
        <dbReference type="Pfam" id="PF03374"/>
    </source>
</evidence>
<dbReference type="PANTHER" id="PTHR36180:SF1">
    <property type="entry name" value="ANTA_ANTB ANTIREPRESSOR DOMAIN-CONTAINING PROTEIN"/>
    <property type="match status" value="1"/>
</dbReference>
<dbReference type="PANTHER" id="PTHR36180">
    <property type="entry name" value="DNA-BINDING PROTEIN-RELATED-RELATED"/>
    <property type="match status" value="1"/>
</dbReference>
<protein>
    <recommendedName>
        <fullName evidence="5">Phage antirepressor Ant</fullName>
    </recommendedName>
</protein>
<feature type="domain" description="Antirepressor protein C-terminal" evidence="1">
    <location>
        <begin position="126"/>
        <end position="235"/>
    </location>
</feature>
<evidence type="ECO:0000313" key="3">
    <source>
        <dbReference type="EMBL" id="AQX00420.1"/>
    </source>
</evidence>
<evidence type="ECO:0008006" key="5">
    <source>
        <dbReference type="Google" id="ProtNLM"/>
    </source>
</evidence>
<dbReference type="Pfam" id="PF08346">
    <property type="entry name" value="AntA"/>
    <property type="match status" value="1"/>
</dbReference>
<feature type="domain" description="AntA/AntB antirepressor" evidence="2">
    <location>
        <begin position="15"/>
        <end position="83"/>
    </location>
</feature>